<evidence type="ECO:0000259" key="5">
    <source>
        <dbReference type="Pfam" id="PF03668"/>
    </source>
</evidence>
<feature type="domain" description="RapZ C-terminal" evidence="6">
    <location>
        <begin position="167"/>
        <end position="284"/>
    </location>
</feature>
<evidence type="ECO:0000256" key="1">
    <source>
        <dbReference type="ARBA" id="ARBA00022741"/>
    </source>
</evidence>
<comment type="caution">
    <text evidence="7">The sequence shown here is derived from an EMBL/GenBank/DDBJ whole genome shotgun (WGS) entry which is preliminary data.</text>
</comment>
<dbReference type="STRING" id="1234409.C683_0385"/>
<keyword evidence="8" id="KW-1185">Reference proteome</keyword>
<dbReference type="InterPro" id="IPR053931">
    <property type="entry name" value="RapZ_C"/>
</dbReference>
<evidence type="ECO:0000256" key="3">
    <source>
        <dbReference type="ARBA" id="ARBA00023134"/>
    </source>
</evidence>
<evidence type="ECO:0000259" key="6">
    <source>
        <dbReference type="Pfam" id="PF22740"/>
    </source>
</evidence>
<dbReference type="NCBIfam" id="NF003828">
    <property type="entry name" value="PRK05416.1"/>
    <property type="match status" value="1"/>
</dbReference>
<protein>
    <submittedName>
        <fullName evidence="7">Hypothetical ATP-binding protein UPF0042, contains P-loop</fullName>
    </submittedName>
</protein>
<feature type="domain" description="RapZ-like N-terminal" evidence="5">
    <location>
        <begin position="6"/>
        <end position="158"/>
    </location>
</feature>
<feature type="binding site" evidence="4">
    <location>
        <begin position="62"/>
        <end position="65"/>
    </location>
    <ligand>
        <name>GTP</name>
        <dbReference type="ChEBI" id="CHEBI:37565"/>
    </ligand>
</feature>
<dbReference type="Proteomes" id="UP000016057">
    <property type="component" value="Unassembled WGS sequence"/>
</dbReference>
<dbReference type="eggNOG" id="COG1660">
    <property type="taxonomic scope" value="Bacteria"/>
</dbReference>
<dbReference type="PANTHER" id="PTHR30448">
    <property type="entry name" value="RNASE ADAPTER PROTEIN RAPZ"/>
    <property type="match status" value="1"/>
</dbReference>
<dbReference type="HAMAP" id="MF_00636">
    <property type="entry name" value="RapZ_like"/>
    <property type="match status" value="1"/>
</dbReference>
<dbReference type="EMBL" id="AMYT01000011">
    <property type="protein sequence ID" value="EKU27604.1"/>
    <property type="molecule type" value="Genomic_DNA"/>
</dbReference>
<dbReference type="InterPro" id="IPR005337">
    <property type="entry name" value="RapZ-like"/>
</dbReference>
<dbReference type="AlphaFoldDB" id="K8Z9B9"/>
<evidence type="ECO:0000313" key="8">
    <source>
        <dbReference type="Proteomes" id="UP000016057"/>
    </source>
</evidence>
<dbReference type="SUPFAM" id="SSF52540">
    <property type="entry name" value="P-loop containing nucleoside triphosphate hydrolases"/>
    <property type="match status" value="1"/>
</dbReference>
<dbReference type="PANTHER" id="PTHR30448:SF0">
    <property type="entry name" value="RNASE ADAPTER PROTEIN RAPZ"/>
    <property type="match status" value="1"/>
</dbReference>
<dbReference type="GO" id="GO:0005524">
    <property type="term" value="F:ATP binding"/>
    <property type="evidence" value="ECO:0007669"/>
    <property type="project" value="UniProtKB-UniRule"/>
</dbReference>
<name>K8Z9B9_9ENTE</name>
<dbReference type="InterPro" id="IPR027417">
    <property type="entry name" value="P-loop_NTPase"/>
</dbReference>
<gene>
    <name evidence="7" type="ORF">C683_0385</name>
</gene>
<feature type="binding site" evidence="4">
    <location>
        <begin position="12"/>
        <end position="19"/>
    </location>
    <ligand>
        <name>ATP</name>
        <dbReference type="ChEBI" id="CHEBI:30616"/>
    </ligand>
</feature>
<dbReference type="Pfam" id="PF03668">
    <property type="entry name" value="RapZ-like_N"/>
    <property type="match status" value="1"/>
</dbReference>
<accession>K8Z9B9</accession>
<evidence type="ECO:0000256" key="4">
    <source>
        <dbReference type="HAMAP-Rule" id="MF_00636"/>
    </source>
</evidence>
<proteinExistence type="inferred from homology"/>
<keyword evidence="1 4" id="KW-0547">Nucleotide-binding</keyword>
<evidence type="ECO:0000256" key="2">
    <source>
        <dbReference type="ARBA" id="ARBA00022840"/>
    </source>
</evidence>
<dbReference type="OrthoDB" id="9784461at2"/>
<dbReference type="InterPro" id="IPR053930">
    <property type="entry name" value="RapZ-like_N"/>
</dbReference>
<evidence type="ECO:0000313" key="7">
    <source>
        <dbReference type="EMBL" id="EKU27604.1"/>
    </source>
</evidence>
<dbReference type="GO" id="GO:0005525">
    <property type="term" value="F:GTP binding"/>
    <property type="evidence" value="ECO:0007669"/>
    <property type="project" value="UniProtKB-UniRule"/>
</dbReference>
<keyword evidence="3 4" id="KW-0342">GTP-binding</keyword>
<dbReference type="PIRSF" id="PIRSF005052">
    <property type="entry name" value="P-loopkin"/>
    <property type="match status" value="1"/>
</dbReference>
<keyword evidence="2 4" id="KW-0067">ATP-binding</keyword>
<dbReference type="Pfam" id="PF22740">
    <property type="entry name" value="PapZ_C"/>
    <property type="match status" value="1"/>
</dbReference>
<dbReference type="RefSeq" id="WP_009488828.1">
    <property type="nucleotide sequence ID" value="NZ_AMYT01000011.1"/>
</dbReference>
<sequence>MEDKLKLVIITGMSGAGKTVAMQCFEDMGYFCIDNMPPGLFTKFLEVVRENGAIKKIAMVVDLRSRSFFKESEEMLEKAQNMDSLDFSILFLDASEEELVSRYKETRRNHPLAQDGRILEGIQKEKEMLYRLHEEAQVVIDTSHLSARELKEKILEIYQNATDNPFHLQLMSFGFKHGIPIDADVVMDVRFLPNPYYIDRLRDKTGEDAEVYDYVMSFPETEEFYEKLKSLLDTAIPGYQEEGKKSVTIAIGCTGGHHRSVAITERLSHDFKEEGYIVNTSHRDKLID</sequence>
<dbReference type="PATRIC" id="fig|1234409.3.peg.352"/>
<organism evidence="7 8">
    <name type="scientific">Catellicoccus marimammalium M35/04/3</name>
    <dbReference type="NCBI Taxonomy" id="1234409"/>
    <lineage>
        <taxon>Bacteria</taxon>
        <taxon>Bacillati</taxon>
        <taxon>Bacillota</taxon>
        <taxon>Bacilli</taxon>
        <taxon>Lactobacillales</taxon>
        <taxon>Enterococcaceae</taxon>
        <taxon>Catellicoccus</taxon>
    </lineage>
</organism>
<reference evidence="7 8" key="1">
    <citation type="journal article" date="2013" name="Genome Announc.">
        <title>Draft Genome Sequence of Catellicoccus marimammalium, a Novel Species Commonly Found in Gull Feces.</title>
        <authorList>
            <person name="Weigand M.R."/>
            <person name="Ryu H."/>
            <person name="Bozcek L."/>
            <person name="Konstantinidis K.T."/>
            <person name="Santo Domingo J.W."/>
        </authorList>
    </citation>
    <scope>NUCLEOTIDE SEQUENCE [LARGE SCALE GENOMIC DNA]</scope>
    <source>
        <strain evidence="7 8">M35/04/3</strain>
    </source>
</reference>
<dbReference type="Gene3D" id="3.40.50.300">
    <property type="entry name" value="P-loop containing nucleotide triphosphate hydrolases"/>
    <property type="match status" value="1"/>
</dbReference>